<dbReference type="EMBL" id="MN740699">
    <property type="protein sequence ID" value="QHU08860.1"/>
    <property type="molecule type" value="Genomic_DNA"/>
</dbReference>
<evidence type="ECO:0000313" key="1">
    <source>
        <dbReference type="EMBL" id="QHU08860.1"/>
    </source>
</evidence>
<dbReference type="AlphaFoldDB" id="A0A6C0JVX7"/>
<accession>A0A6C0JVX7</accession>
<proteinExistence type="predicted"/>
<name>A0A6C0JVX7_9ZZZZ</name>
<sequence>MKIISKFEDYYDYVGKINDTDDRVIYDRRAIAQTDVNIKGSIKRTYLENITRDLKLNYKLYEYALKYLIVFDKMYMIVNTIPKKCDPIKRYNLKNDYKLLSRKNEEHLPLIDSIEKVNNRYRWHANVLFYDIEEHFCRQDPLLISACREVKHPIFVITSIEHKTTTWRDENITTALKIDENIPVLKDLGFSSIMKPEILYQEIEYFISNTIRENPDIKPPVEISDRHKIPQHGFDLKQSFRHGK</sequence>
<reference evidence="1" key="1">
    <citation type="journal article" date="2020" name="Nature">
        <title>Giant virus diversity and host interactions through global metagenomics.</title>
        <authorList>
            <person name="Schulz F."/>
            <person name="Roux S."/>
            <person name="Paez-Espino D."/>
            <person name="Jungbluth S."/>
            <person name="Walsh D.A."/>
            <person name="Denef V.J."/>
            <person name="McMahon K.D."/>
            <person name="Konstantinidis K.T."/>
            <person name="Eloe-Fadrosh E.A."/>
            <person name="Kyrpides N.C."/>
            <person name="Woyke T."/>
        </authorList>
    </citation>
    <scope>NUCLEOTIDE SEQUENCE</scope>
    <source>
        <strain evidence="1">GVMAG-S-1064190-84</strain>
    </source>
</reference>
<protein>
    <submittedName>
        <fullName evidence="1">Uncharacterized protein</fullName>
    </submittedName>
</protein>
<organism evidence="1">
    <name type="scientific">viral metagenome</name>
    <dbReference type="NCBI Taxonomy" id="1070528"/>
    <lineage>
        <taxon>unclassified sequences</taxon>
        <taxon>metagenomes</taxon>
        <taxon>organismal metagenomes</taxon>
    </lineage>
</organism>